<reference evidence="2" key="1">
    <citation type="submission" date="2023-08" db="EMBL/GenBank/DDBJ databases">
        <title>Genomic characterization of piscicolin 126 produced by Carnobacterium maltaromaticum CM22 strain isolated from salmon (Salmo salar).</title>
        <authorList>
            <person name="Gonzalez-Gragera E."/>
            <person name="Garcia-Lopez J.D."/>
            <person name="Teso-Perez C."/>
            <person name="Gimenez-Hernandez I."/>
            <person name="Peralta-Sanchez J.M."/>
            <person name="Valdivia E."/>
            <person name="Montalban-Lopez M."/>
            <person name="Martin-Platero A.M."/>
            <person name="Banos A."/>
            <person name="Martinez-Bueno M."/>
        </authorList>
    </citation>
    <scope>NUCLEOTIDE SEQUENCE</scope>
    <source>
        <strain evidence="2">CM22</strain>
    </source>
</reference>
<evidence type="ECO:0000313" key="3">
    <source>
        <dbReference type="Proteomes" id="UP001290462"/>
    </source>
</evidence>
<dbReference type="SUPFAM" id="SSF89360">
    <property type="entry name" value="HesB-like domain"/>
    <property type="match status" value="1"/>
</dbReference>
<evidence type="ECO:0000313" key="2">
    <source>
        <dbReference type="EMBL" id="MDZ5760256.1"/>
    </source>
</evidence>
<protein>
    <submittedName>
        <fullName evidence="2">HesB/YadR/YfhF family protein</fullName>
    </submittedName>
</protein>
<dbReference type="InterPro" id="IPR008326">
    <property type="entry name" value="PdhI-like"/>
</dbReference>
<dbReference type="EMBL" id="JAVBVO010000005">
    <property type="protein sequence ID" value="MDZ5760256.1"/>
    <property type="molecule type" value="Genomic_DNA"/>
</dbReference>
<proteinExistence type="inferred from homology"/>
<organism evidence="2 3">
    <name type="scientific">Carnobacterium maltaromaticum</name>
    <name type="common">Carnobacterium piscicola</name>
    <dbReference type="NCBI Taxonomy" id="2751"/>
    <lineage>
        <taxon>Bacteria</taxon>
        <taxon>Bacillati</taxon>
        <taxon>Bacillota</taxon>
        <taxon>Bacilli</taxon>
        <taxon>Lactobacillales</taxon>
        <taxon>Carnobacteriaceae</taxon>
        <taxon>Carnobacterium</taxon>
    </lineage>
</organism>
<dbReference type="Proteomes" id="UP001290462">
    <property type="component" value="Unassembled WGS sequence"/>
</dbReference>
<accession>A0AAW9K3B3</accession>
<dbReference type="RefSeq" id="WP_010050602.1">
    <property type="nucleotide sequence ID" value="NZ_BJOJ01000005.1"/>
</dbReference>
<dbReference type="InterPro" id="IPR035903">
    <property type="entry name" value="HesB-like_dom_sf"/>
</dbReference>
<dbReference type="AlphaFoldDB" id="A0AAW9K3B3"/>
<comment type="caution">
    <text evidence="2">The sequence shown here is derived from an EMBL/GenBank/DDBJ whole genome shotgun (WGS) entry which is preliminary data.</text>
</comment>
<name>A0AAW9K3B3_CARML</name>
<dbReference type="PIRSF" id="PIRSF034852">
    <property type="entry name" value="UCP034852"/>
    <property type="match status" value="1"/>
</dbReference>
<sequence>MKIEITERAKKWFVDEVGVSSGDAVRFFGKYGGSSPIQTGFSLGIDLTEPQTPLGKIELDGVTYFVEEADEWYFRGHNLKVDYNEQVDEPSYEYVQ</sequence>
<comment type="similarity">
    <text evidence="1">Belongs to the HesB/IscA family.</text>
</comment>
<gene>
    <name evidence="2" type="ORF">RAK27_16580</name>
</gene>
<evidence type="ECO:0000256" key="1">
    <source>
        <dbReference type="ARBA" id="ARBA00006718"/>
    </source>
</evidence>